<feature type="transmembrane region" description="Helical" evidence="7">
    <location>
        <begin position="226"/>
        <end position="246"/>
    </location>
</feature>
<comment type="caution">
    <text evidence="8">The sequence shown here is derived from an EMBL/GenBank/DDBJ whole genome shotgun (WGS) entry which is preliminary data.</text>
</comment>
<protein>
    <submittedName>
        <fullName evidence="8">Urea transporter</fullName>
    </submittedName>
</protein>
<feature type="transmembrane region" description="Helical" evidence="7">
    <location>
        <begin position="178"/>
        <end position="196"/>
    </location>
</feature>
<feature type="transmembrane region" description="Helical" evidence="7">
    <location>
        <begin position="130"/>
        <end position="148"/>
    </location>
</feature>
<feature type="transmembrane region" description="Helical" evidence="7">
    <location>
        <begin position="203"/>
        <end position="220"/>
    </location>
</feature>
<accession>A0ABV0EXK3</accession>
<feature type="transmembrane region" description="Helical" evidence="7">
    <location>
        <begin position="253"/>
        <end position="272"/>
    </location>
</feature>
<gene>
    <name evidence="8" type="ORF">JZO67_003979</name>
</gene>
<evidence type="ECO:0000256" key="1">
    <source>
        <dbReference type="ARBA" id="ARBA00004651"/>
    </source>
</evidence>
<organism evidence="8 9">
    <name type="scientific">Candidatus Enterococcus ferrettii</name>
    <dbReference type="NCBI Taxonomy" id="2815324"/>
    <lineage>
        <taxon>Bacteria</taxon>
        <taxon>Bacillati</taxon>
        <taxon>Bacillota</taxon>
        <taxon>Bacilli</taxon>
        <taxon>Lactobacillales</taxon>
        <taxon>Enterococcaceae</taxon>
        <taxon>Enterococcus</taxon>
    </lineage>
</organism>
<keyword evidence="4 7" id="KW-0812">Transmembrane</keyword>
<dbReference type="InterPro" id="IPR004937">
    <property type="entry name" value="Urea_transporter"/>
</dbReference>
<keyword evidence="6 7" id="KW-0472">Membrane</keyword>
<evidence type="ECO:0000256" key="3">
    <source>
        <dbReference type="ARBA" id="ARBA00022475"/>
    </source>
</evidence>
<evidence type="ECO:0000256" key="6">
    <source>
        <dbReference type="ARBA" id="ARBA00023136"/>
    </source>
</evidence>
<dbReference type="EMBL" id="JAFREL020000003">
    <property type="protein sequence ID" value="MEO1771997.1"/>
    <property type="molecule type" value="Genomic_DNA"/>
</dbReference>
<evidence type="ECO:0000256" key="4">
    <source>
        <dbReference type="ARBA" id="ARBA00022692"/>
    </source>
</evidence>
<evidence type="ECO:0000313" key="8">
    <source>
        <dbReference type="EMBL" id="MEO1771997.1"/>
    </source>
</evidence>
<evidence type="ECO:0000256" key="2">
    <source>
        <dbReference type="ARBA" id="ARBA00005914"/>
    </source>
</evidence>
<feature type="transmembrane region" description="Helical" evidence="7">
    <location>
        <begin position="278"/>
        <end position="298"/>
    </location>
</feature>
<proteinExistence type="inferred from homology"/>
<dbReference type="PANTHER" id="PTHR10464">
    <property type="entry name" value="UREA TRANSPORTER"/>
    <property type="match status" value="1"/>
</dbReference>
<dbReference type="RefSeq" id="WP_207704545.1">
    <property type="nucleotide sequence ID" value="NZ_JAFREL020000003.1"/>
</dbReference>
<keyword evidence="5 7" id="KW-1133">Transmembrane helix</keyword>
<keyword evidence="9" id="KW-1185">Reference proteome</keyword>
<dbReference type="Gene3D" id="1.10.3430.10">
    <property type="entry name" value="Ammonium transporter AmtB like domains"/>
    <property type="match status" value="1"/>
</dbReference>
<dbReference type="PANTHER" id="PTHR10464:SF4">
    <property type="entry name" value="UREA TRANSPORTER"/>
    <property type="match status" value="1"/>
</dbReference>
<evidence type="ECO:0000256" key="7">
    <source>
        <dbReference type="SAM" id="Phobius"/>
    </source>
</evidence>
<evidence type="ECO:0000313" key="9">
    <source>
        <dbReference type="Proteomes" id="UP000664357"/>
    </source>
</evidence>
<dbReference type="InterPro" id="IPR029020">
    <property type="entry name" value="Ammonium/urea_transptr"/>
</dbReference>
<sequence length="305" mass="33227">MVEMTEETKASWLKGILTSFSQVVLIEHPVSGAMIFLAVAIADFQLAALALSSCLFANLTAHLLQVENDQIKRGLMGFSPVLVGIAAGTFVEGWVAWPIALVGSVLCVLMTLVINHLFRQQGLPGLTFPFILITWLFLLISFNSRWIITSRIARLPQTLSITGMLTLPDIFIKGGGEIFLLDNVVSSLLILAAIFIANIRWGALTIGAIGFSLTGAFILGGNLDTLSLGLHSYNCILTFLALDLFLEKKDSHWILLMFLTGGILTICFDFALPTLLGIAGLPVLTFSFVLATWFVLTVEKLLVRK</sequence>
<dbReference type="Pfam" id="PF03253">
    <property type="entry name" value="UT"/>
    <property type="match status" value="1"/>
</dbReference>
<feature type="transmembrane region" description="Helical" evidence="7">
    <location>
        <begin position="73"/>
        <end position="91"/>
    </location>
</feature>
<keyword evidence="3" id="KW-1003">Cell membrane</keyword>
<feature type="transmembrane region" description="Helical" evidence="7">
    <location>
        <begin position="33"/>
        <end position="61"/>
    </location>
</feature>
<dbReference type="Proteomes" id="UP000664357">
    <property type="component" value="Unassembled WGS sequence"/>
</dbReference>
<name>A0ABV0EXK3_9ENTE</name>
<comment type="subcellular location">
    <subcellularLocation>
        <location evidence="1">Cell membrane</location>
        <topology evidence="1">Multi-pass membrane protein</topology>
    </subcellularLocation>
</comment>
<reference evidence="8 9" key="1">
    <citation type="submission" date="2024-02" db="EMBL/GenBank/DDBJ databases">
        <title>The Genome Sequence of Enterococcus sp. DIV0159.</title>
        <authorList>
            <person name="Earl A."/>
            <person name="Manson A."/>
            <person name="Gilmore M."/>
            <person name="Sanders J."/>
            <person name="Shea T."/>
            <person name="Howe W."/>
            <person name="Livny J."/>
            <person name="Cuomo C."/>
            <person name="Neafsey D."/>
            <person name="Birren B."/>
        </authorList>
    </citation>
    <scope>NUCLEOTIDE SEQUENCE [LARGE SCALE GENOMIC DNA]</scope>
    <source>
        <strain evidence="8 9">665A</strain>
    </source>
</reference>
<feature type="transmembrane region" description="Helical" evidence="7">
    <location>
        <begin position="97"/>
        <end position="118"/>
    </location>
</feature>
<evidence type="ECO:0000256" key="5">
    <source>
        <dbReference type="ARBA" id="ARBA00022989"/>
    </source>
</evidence>
<comment type="similarity">
    <text evidence="2">Belongs to the urea transporter family.</text>
</comment>